<sequence>MFNEFRCGKCNRLLARIGGAAVVQIKCSRCATLNHMKATGLDNVPTSDQDGPQSPAPLQSIQ</sequence>
<dbReference type="InterPro" id="IPR019294">
    <property type="entry name" value="Translation_reg_Com"/>
</dbReference>
<reference evidence="2" key="1">
    <citation type="journal article" date="2015" name="Genome Biol. Evol.">
        <title>Different Ancestries of R Tailocins in Rhizospheric Pseudomonas Isolates.</title>
        <authorList>
            <person name="Ghequire M.G."/>
            <person name="Dillen Y."/>
            <person name="Lambrichts I."/>
            <person name="Proost P."/>
            <person name="Wattiez R."/>
            <person name="De Mot R."/>
        </authorList>
    </citation>
    <scope>NUCLEOTIDE SEQUENCE</scope>
    <source>
        <strain evidence="2">BW11M1</strain>
    </source>
</reference>
<dbReference type="Pfam" id="PF10122">
    <property type="entry name" value="Zn_ribbon_Com"/>
    <property type="match status" value="1"/>
</dbReference>
<reference evidence="2" key="2">
    <citation type="submission" date="2015-01" db="EMBL/GenBank/DDBJ databases">
        <authorList>
            <person name="Xiang T."/>
            <person name="Song Y."/>
            <person name="Huang L."/>
            <person name="Wang B."/>
            <person name="Wu P."/>
        </authorList>
    </citation>
    <scope>NUCLEOTIDE SEQUENCE</scope>
    <source>
        <strain evidence="2">BW11M1</strain>
    </source>
</reference>
<protein>
    <submittedName>
        <fullName evidence="2">Transcriptional regulator</fullName>
    </submittedName>
</protein>
<accession>A0A0N9MV18</accession>
<evidence type="ECO:0000256" key="1">
    <source>
        <dbReference type="SAM" id="MobiDB-lite"/>
    </source>
</evidence>
<feature type="region of interest" description="Disordered" evidence="1">
    <location>
        <begin position="41"/>
        <end position="62"/>
    </location>
</feature>
<organism evidence="2">
    <name type="scientific">Pseudomonas putida</name>
    <name type="common">Arthrobacter siderocapsulatus</name>
    <dbReference type="NCBI Taxonomy" id="303"/>
    <lineage>
        <taxon>Bacteria</taxon>
        <taxon>Pseudomonadati</taxon>
        <taxon>Pseudomonadota</taxon>
        <taxon>Gammaproteobacteria</taxon>
        <taxon>Pseudomonadales</taxon>
        <taxon>Pseudomonadaceae</taxon>
        <taxon>Pseudomonas</taxon>
    </lineage>
</organism>
<dbReference type="NCBIfam" id="TIGR01053">
    <property type="entry name" value="LSD1"/>
    <property type="match status" value="1"/>
</dbReference>
<name>A0A0N9MV18_PSEPU</name>
<feature type="compositionally biased region" description="Polar residues" evidence="1">
    <location>
        <begin position="44"/>
        <end position="62"/>
    </location>
</feature>
<evidence type="ECO:0000313" key="2">
    <source>
        <dbReference type="EMBL" id="ALG76518.1"/>
    </source>
</evidence>
<dbReference type="EMBL" id="KP698091">
    <property type="protein sequence ID" value="ALG76518.1"/>
    <property type="molecule type" value="Genomic_DNA"/>
</dbReference>
<proteinExistence type="predicted"/>
<dbReference type="AlphaFoldDB" id="A0A0N9MV18"/>